<dbReference type="EMBL" id="CAJNAS010000006">
    <property type="protein sequence ID" value="CAE6887739.1"/>
    <property type="molecule type" value="Genomic_DNA"/>
</dbReference>
<keyword evidence="2" id="KW-1185">Reference proteome</keyword>
<evidence type="ECO:0000313" key="1">
    <source>
        <dbReference type="EMBL" id="CAE6887739.1"/>
    </source>
</evidence>
<protein>
    <submittedName>
        <fullName evidence="1">Uncharacterized protein</fullName>
    </submittedName>
</protein>
<dbReference type="AlphaFoldDB" id="A0A9N8MQQ5"/>
<gene>
    <name evidence="1" type="ORF">R70211_02515</name>
</gene>
<sequence length="121" mass="13278">MTSSLVLKRCHKDKKTYLNDLVSMCICNGPATAFECVTSSVNGRFLAGRTPLVDPGCVETRWHYNATRDADPSGAFDCLRSYHNADEKVNLSDAFQASLRALFRDLRVLTHPPAASPSLSS</sequence>
<reference evidence="1" key="1">
    <citation type="submission" date="2021-02" db="EMBL/GenBank/DDBJ databases">
        <authorList>
            <person name="Vanwijnsberghe S."/>
        </authorList>
    </citation>
    <scope>NUCLEOTIDE SEQUENCE</scope>
    <source>
        <strain evidence="1">R-70211</strain>
    </source>
</reference>
<name>A0A9N8MQQ5_9BURK</name>
<accession>A0A9N8MQQ5</accession>
<proteinExistence type="predicted"/>
<evidence type="ECO:0000313" key="2">
    <source>
        <dbReference type="Proteomes" id="UP000675121"/>
    </source>
</evidence>
<organism evidence="1 2">
    <name type="scientific">Paraburkholderia domus</name>
    <dbReference type="NCBI Taxonomy" id="2793075"/>
    <lineage>
        <taxon>Bacteria</taxon>
        <taxon>Pseudomonadati</taxon>
        <taxon>Pseudomonadota</taxon>
        <taxon>Betaproteobacteria</taxon>
        <taxon>Burkholderiales</taxon>
        <taxon>Burkholderiaceae</taxon>
        <taxon>Paraburkholderia</taxon>
    </lineage>
</organism>
<comment type="caution">
    <text evidence="1">The sequence shown here is derived from an EMBL/GenBank/DDBJ whole genome shotgun (WGS) entry which is preliminary data.</text>
</comment>
<dbReference type="Proteomes" id="UP000675121">
    <property type="component" value="Unassembled WGS sequence"/>
</dbReference>